<evidence type="ECO:0000259" key="15">
    <source>
        <dbReference type="PROSITE" id="PS51339"/>
    </source>
</evidence>
<dbReference type="SUPFAM" id="SSF50729">
    <property type="entry name" value="PH domain-like"/>
    <property type="match status" value="1"/>
</dbReference>
<dbReference type="EMBL" id="JAPTMU010000155">
    <property type="protein sequence ID" value="KAJ4920958.1"/>
    <property type="molecule type" value="Genomic_DNA"/>
</dbReference>
<dbReference type="GO" id="GO:0016020">
    <property type="term" value="C:membrane"/>
    <property type="evidence" value="ECO:0007669"/>
    <property type="project" value="TreeGrafter"/>
</dbReference>
<dbReference type="SUPFAM" id="SSF52799">
    <property type="entry name" value="(Phosphotyrosine protein) phosphatases II"/>
    <property type="match status" value="1"/>
</dbReference>
<feature type="domain" description="Myotubularin phosphatase" evidence="15">
    <location>
        <begin position="139"/>
        <end position="488"/>
    </location>
</feature>
<sequence length="488" mass="56236">MASPVSVYNSNALDTHISSSSRESLKMELLADVSLLPGEERIIDKETIYICPFSGAVKGKVLITNYRLYFKSLDPDVSLTLDVPLGAIGRDMRNLRFALKQEGHSRRDIFELIFKYAFPLSHGLPLFAYVTQEKYGENGWDIYKPIEEFRRQGLPNNKWRITFINKNYELCDTYPTVLAVPFKSKEEDLRRVAAFRSRGRIPVLSWIHRENQAVIVRCSQPLVGMSGKRNKDDERYLDVIREANDTPKLTLFDARPSVNAVANKATGGGYEGDEYQNAELVFLDIQNIHVMRESLKKLKDIVYPNVEDSHWLSSLESTHWLEHVKVADKVSSGQSVVVHCSDGWDRTAQLTSLAMLMLDSHYRTLRGIQVLIEKEWISFGHKFASHDNDPKHTARATKEWLRKKHFKVLEWPSQSPDLNPIENLWRELKVRVAQRQPQNITALEEICMEEWAKIPATRIGHGDKNHADQDRSPIFVQFIDCVWQMTKQ</sequence>
<proteinExistence type="inferred from homology"/>
<dbReference type="Gene3D" id="2.30.29.30">
    <property type="entry name" value="Pleckstrin-homology domain (PH domain)/Phosphotyrosine-binding domain (PTB)"/>
    <property type="match status" value="2"/>
</dbReference>
<dbReference type="PROSITE" id="PS51339">
    <property type="entry name" value="PPASE_MYOTUBULARIN"/>
    <property type="match status" value="1"/>
</dbReference>
<keyword evidence="9" id="KW-0443">Lipid metabolism</keyword>
<dbReference type="InterPro" id="IPR036397">
    <property type="entry name" value="RNaseH_sf"/>
</dbReference>
<comment type="caution">
    <text evidence="16">The sequence shown here is derived from an EMBL/GenBank/DDBJ whole genome shotgun (WGS) entry which is preliminary data.</text>
</comment>
<evidence type="ECO:0000256" key="7">
    <source>
        <dbReference type="ARBA" id="ARBA00022801"/>
    </source>
</evidence>
<dbReference type="GO" id="GO:0004721">
    <property type="term" value="F:phosphoprotein phosphatase activity"/>
    <property type="evidence" value="ECO:0007669"/>
    <property type="project" value="UniProtKB-KW"/>
</dbReference>
<feature type="binding site" evidence="13">
    <location>
        <begin position="340"/>
        <end position="346"/>
    </location>
    <ligand>
        <name>substrate</name>
    </ligand>
</feature>
<dbReference type="InterPro" id="IPR016130">
    <property type="entry name" value="Tyr_Pase_AS"/>
</dbReference>
<dbReference type="GO" id="GO:0042995">
    <property type="term" value="C:cell projection"/>
    <property type="evidence" value="ECO:0007669"/>
    <property type="project" value="UniProtKB-SubCell"/>
</dbReference>
<dbReference type="InterPro" id="IPR004182">
    <property type="entry name" value="GRAM"/>
</dbReference>
<evidence type="ECO:0000256" key="5">
    <source>
        <dbReference type="ARBA" id="ARBA00012903"/>
    </source>
</evidence>
<dbReference type="GO" id="GO:0046716">
    <property type="term" value="P:muscle cell cellular homeostasis"/>
    <property type="evidence" value="ECO:0007669"/>
    <property type="project" value="TreeGrafter"/>
</dbReference>
<dbReference type="InterPro" id="IPR000387">
    <property type="entry name" value="Tyr_Pase_dom"/>
</dbReference>
<name>A0AAD6A9N0_9TELE</name>
<dbReference type="PROSITE" id="PS00383">
    <property type="entry name" value="TYR_PHOSPHATASE_1"/>
    <property type="match status" value="1"/>
</dbReference>
<comment type="similarity">
    <text evidence="4">Belongs to the protein-tyrosine phosphatase family. Non-receptor class myotubularin subfamily.</text>
</comment>
<organism evidence="16 17">
    <name type="scientific">Pogonophryne albipinna</name>
    <dbReference type="NCBI Taxonomy" id="1090488"/>
    <lineage>
        <taxon>Eukaryota</taxon>
        <taxon>Metazoa</taxon>
        <taxon>Chordata</taxon>
        <taxon>Craniata</taxon>
        <taxon>Vertebrata</taxon>
        <taxon>Euteleostomi</taxon>
        <taxon>Actinopterygii</taxon>
        <taxon>Neopterygii</taxon>
        <taxon>Teleostei</taxon>
        <taxon>Neoteleostei</taxon>
        <taxon>Acanthomorphata</taxon>
        <taxon>Eupercaria</taxon>
        <taxon>Perciformes</taxon>
        <taxon>Notothenioidei</taxon>
        <taxon>Pogonophryne</taxon>
    </lineage>
</organism>
<evidence type="ECO:0000256" key="11">
    <source>
        <dbReference type="ARBA" id="ARBA00023273"/>
    </source>
</evidence>
<keyword evidence="11" id="KW-0966">Cell projection</keyword>
<dbReference type="Gene3D" id="3.30.420.10">
    <property type="entry name" value="Ribonuclease H-like superfamily/Ribonuclease H"/>
    <property type="match status" value="1"/>
</dbReference>
<evidence type="ECO:0000256" key="1">
    <source>
        <dbReference type="ARBA" id="ARBA00004184"/>
    </source>
</evidence>
<dbReference type="EC" id="3.1.3.95" evidence="5"/>
<feature type="binding site" evidence="13">
    <location>
        <begin position="287"/>
        <end position="288"/>
    </location>
    <ligand>
        <name>substrate</name>
    </ligand>
</feature>
<dbReference type="PANTHER" id="PTHR10807">
    <property type="entry name" value="MYOTUBULARIN-RELATED"/>
    <property type="match status" value="1"/>
</dbReference>
<dbReference type="GO" id="GO:0048311">
    <property type="term" value="P:mitochondrion distribution"/>
    <property type="evidence" value="ECO:0007669"/>
    <property type="project" value="TreeGrafter"/>
</dbReference>
<evidence type="ECO:0000256" key="9">
    <source>
        <dbReference type="ARBA" id="ARBA00023098"/>
    </source>
</evidence>
<evidence type="ECO:0000256" key="12">
    <source>
        <dbReference type="PIRSR" id="PIRSR630564-1"/>
    </source>
</evidence>
<dbReference type="InterPro" id="IPR030564">
    <property type="entry name" value="Myotubularin"/>
</dbReference>
<gene>
    <name evidence="16" type="ORF">JOQ06_022299</name>
</gene>
<evidence type="ECO:0000313" key="17">
    <source>
        <dbReference type="Proteomes" id="UP001219934"/>
    </source>
</evidence>
<feature type="domain" description="Tyrosine specific protein phosphatases" evidence="14">
    <location>
        <begin position="318"/>
        <end position="371"/>
    </location>
</feature>
<evidence type="ECO:0000256" key="3">
    <source>
        <dbReference type="ARBA" id="ARBA00004496"/>
    </source>
</evidence>
<keyword evidence="17" id="KW-1185">Reference proteome</keyword>
<evidence type="ECO:0000256" key="13">
    <source>
        <dbReference type="PIRSR" id="PIRSR630564-2"/>
    </source>
</evidence>
<keyword evidence="10" id="KW-0472">Membrane</keyword>
<dbReference type="Proteomes" id="UP001219934">
    <property type="component" value="Unassembled WGS sequence"/>
</dbReference>
<dbReference type="SMART" id="SM00568">
    <property type="entry name" value="GRAM"/>
    <property type="match status" value="1"/>
</dbReference>
<dbReference type="InterPro" id="IPR010569">
    <property type="entry name" value="Myotubularin-like_Pase_dom"/>
</dbReference>
<evidence type="ECO:0000256" key="6">
    <source>
        <dbReference type="ARBA" id="ARBA00022490"/>
    </source>
</evidence>
<evidence type="ECO:0000256" key="10">
    <source>
        <dbReference type="ARBA" id="ARBA00023136"/>
    </source>
</evidence>
<dbReference type="Pfam" id="PF02893">
    <property type="entry name" value="GRAM"/>
    <property type="match status" value="1"/>
</dbReference>
<dbReference type="Pfam" id="PF06602">
    <property type="entry name" value="Myotub-related"/>
    <property type="match status" value="1"/>
</dbReference>
<evidence type="ECO:0000313" key="16">
    <source>
        <dbReference type="EMBL" id="KAJ4920958.1"/>
    </source>
</evidence>
<dbReference type="GO" id="GO:0005737">
    <property type="term" value="C:cytoplasm"/>
    <property type="evidence" value="ECO:0007669"/>
    <property type="project" value="UniProtKB-SubCell"/>
</dbReference>
<feature type="active site" description="Phosphocysteine intermediate" evidence="12">
    <location>
        <position position="340"/>
    </location>
</feature>
<feature type="non-terminal residue" evidence="16">
    <location>
        <position position="488"/>
    </location>
</feature>
<evidence type="ECO:0000256" key="2">
    <source>
        <dbReference type="ARBA" id="ARBA00004316"/>
    </source>
</evidence>
<dbReference type="GO" id="GO:0046856">
    <property type="term" value="P:phosphatidylinositol dephosphorylation"/>
    <property type="evidence" value="ECO:0007669"/>
    <property type="project" value="TreeGrafter"/>
</dbReference>
<dbReference type="GO" id="GO:0003676">
    <property type="term" value="F:nucleic acid binding"/>
    <property type="evidence" value="ECO:0007669"/>
    <property type="project" value="InterPro"/>
</dbReference>
<keyword evidence="6" id="KW-0963">Cytoplasm</keyword>
<comment type="subcellular location">
    <subcellularLocation>
        <location evidence="2">Cell projection</location>
    </subcellularLocation>
    <subcellularLocation>
        <location evidence="3">Cytoplasm</location>
    </subcellularLocation>
    <subcellularLocation>
        <location evidence="1">Endomembrane system</location>
        <topology evidence="1">Peripheral membrane protein</topology>
    </subcellularLocation>
</comment>
<dbReference type="AlphaFoldDB" id="A0AAD6A9N0"/>
<reference evidence="16" key="1">
    <citation type="submission" date="2022-11" db="EMBL/GenBank/DDBJ databases">
        <title>Chromosome-level genome of Pogonophryne albipinna.</title>
        <authorList>
            <person name="Jo E."/>
        </authorList>
    </citation>
    <scope>NUCLEOTIDE SEQUENCE</scope>
    <source>
        <strain evidence="16">SGF0006</strain>
        <tissue evidence="16">Muscle</tissue>
    </source>
</reference>
<dbReference type="GO" id="GO:0012505">
    <property type="term" value="C:endomembrane system"/>
    <property type="evidence" value="ECO:0007669"/>
    <property type="project" value="UniProtKB-SubCell"/>
</dbReference>
<protein>
    <recommendedName>
        <fullName evidence="5">phosphatidylinositol-3,5-bisphosphate 3-phosphatase</fullName>
        <ecNumber evidence="5">3.1.3.95</ecNumber>
    </recommendedName>
</protein>
<dbReference type="GO" id="GO:1902902">
    <property type="term" value="P:negative regulation of autophagosome assembly"/>
    <property type="evidence" value="ECO:0007669"/>
    <property type="project" value="TreeGrafter"/>
</dbReference>
<evidence type="ECO:0000256" key="4">
    <source>
        <dbReference type="ARBA" id="ARBA00007471"/>
    </source>
</evidence>
<accession>A0AAD6A9N0</accession>
<evidence type="ECO:0000256" key="8">
    <source>
        <dbReference type="ARBA" id="ARBA00022912"/>
    </source>
</evidence>
<dbReference type="InterPro" id="IPR029021">
    <property type="entry name" value="Prot-tyrosine_phosphatase-like"/>
</dbReference>
<dbReference type="InterPro" id="IPR011993">
    <property type="entry name" value="PH-like_dom_sf"/>
</dbReference>
<keyword evidence="8" id="KW-0904">Protein phosphatase</keyword>
<dbReference type="PROSITE" id="PS50056">
    <property type="entry name" value="TYR_PHOSPHATASE_2"/>
    <property type="match status" value="1"/>
</dbReference>
<dbReference type="PANTHER" id="PTHR10807:SF69">
    <property type="entry name" value="MYOTUBULARIN"/>
    <property type="match status" value="1"/>
</dbReference>
<evidence type="ECO:0000259" key="14">
    <source>
        <dbReference type="PROSITE" id="PS50056"/>
    </source>
</evidence>
<dbReference type="GO" id="GO:0004438">
    <property type="term" value="F:phosphatidylinositol-3-phosphate phosphatase activity"/>
    <property type="evidence" value="ECO:0007669"/>
    <property type="project" value="TreeGrafter"/>
</dbReference>
<keyword evidence="7" id="KW-0378">Hydrolase</keyword>
<dbReference type="GO" id="GO:0052629">
    <property type="term" value="F:phosphatidylinositol-3,5-bisphosphate 3-phosphatase activity"/>
    <property type="evidence" value="ECO:0007669"/>
    <property type="project" value="UniProtKB-EC"/>
</dbReference>